<dbReference type="Gene3D" id="1.10.260.40">
    <property type="entry name" value="lambda repressor-like DNA-binding domains"/>
    <property type="match status" value="1"/>
</dbReference>
<dbReference type="CDD" id="cd00093">
    <property type="entry name" value="HTH_XRE"/>
    <property type="match status" value="1"/>
</dbReference>
<evidence type="ECO:0008006" key="2">
    <source>
        <dbReference type="Google" id="ProtNLM"/>
    </source>
</evidence>
<proteinExistence type="predicted"/>
<evidence type="ECO:0000313" key="1">
    <source>
        <dbReference type="EMBL" id="GAG53853.1"/>
    </source>
</evidence>
<accession>X0Z018</accession>
<dbReference type="InterPro" id="IPR001387">
    <property type="entry name" value="Cro/C1-type_HTH"/>
</dbReference>
<dbReference type="SUPFAM" id="SSF47413">
    <property type="entry name" value="lambda repressor-like DNA-binding domains"/>
    <property type="match status" value="1"/>
</dbReference>
<sequence>MMMNNLNKNRLKEARFFSNKTQIKLWPETGIHYSTISRIECGYIQPT</sequence>
<dbReference type="AlphaFoldDB" id="X0Z018"/>
<dbReference type="GO" id="GO:0003677">
    <property type="term" value="F:DNA binding"/>
    <property type="evidence" value="ECO:0007669"/>
    <property type="project" value="InterPro"/>
</dbReference>
<name>X0Z018_9ZZZZ</name>
<protein>
    <recommendedName>
        <fullName evidence="2">HTH cro/C1-type domain-containing protein</fullName>
    </recommendedName>
</protein>
<comment type="caution">
    <text evidence="1">The sequence shown here is derived from an EMBL/GenBank/DDBJ whole genome shotgun (WGS) entry which is preliminary data.</text>
</comment>
<dbReference type="InterPro" id="IPR010982">
    <property type="entry name" value="Lambda_DNA-bd_dom_sf"/>
</dbReference>
<feature type="non-terminal residue" evidence="1">
    <location>
        <position position="47"/>
    </location>
</feature>
<gene>
    <name evidence="1" type="ORF">S01H4_16115</name>
</gene>
<dbReference type="EMBL" id="BART01007061">
    <property type="protein sequence ID" value="GAG53853.1"/>
    <property type="molecule type" value="Genomic_DNA"/>
</dbReference>
<reference evidence="1" key="1">
    <citation type="journal article" date="2014" name="Front. Microbiol.">
        <title>High frequency of phylogenetically diverse reductive dehalogenase-homologous genes in deep subseafloor sedimentary metagenomes.</title>
        <authorList>
            <person name="Kawai M."/>
            <person name="Futagami T."/>
            <person name="Toyoda A."/>
            <person name="Takaki Y."/>
            <person name="Nishi S."/>
            <person name="Hori S."/>
            <person name="Arai W."/>
            <person name="Tsubouchi T."/>
            <person name="Morono Y."/>
            <person name="Uchiyama I."/>
            <person name="Ito T."/>
            <person name="Fujiyama A."/>
            <person name="Inagaki F."/>
            <person name="Takami H."/>
        </authorList>
    </citation>
    <scope>NUCLEOTIDE SEQUENCE</scope>
    <source>
        <strain evidence="1">Expedition CK06-06</strain>
    </source>
</reference>
<organism evidence="1">
    <name type="scientific">marine sediment metagenome</name>
    <dbReference type="NCBI Taxonomy" id="412755"/>
    <lineage>
        <taxon>unclassified sequences</taxon>
        <taxon>metagenomes</taxon>
        <taxon>ecological metagenomes</taxon>
    </lineage>
</organism>